<name>A0AA96JS74_9BACT</name>
<dbReference type="Gene3D" id="3.90.550.10">
    <property type="entry name" value="Spore Coat Polysaccharide Biosynthesis Protein SpsA, Chain A"/>
    <property type="match status" value="1"/>
</dbReference>
<evidence type="ECO:0000256" key="4">
    <source>
        <dbReference type="ARBA" id="ARBA00022692"/>
    </source>
</evidence>
<keyword evidence="7 8" id="KW-0472">Membrane</keyword>
<evidence type="ECO:0000256" key="7">
    <source>
        <dbReference type="ARBA" id="ARBA00023136"/>
    </source>
</evidence>
<protein>
    <submittedName>
        <fullName evidence="10">Glycosyltransferase family 2 protein</fullName>
    </submittedName>
</protein>
<dbReference type="Pfam" id="PF00535">
    <property type="entry name" value="Glycos_transf_2"/>
    <property type="match status" value="1"/>
</dbReference>
<evidence type="ECO:0000256" key="8">
    <source>
        <dbReference type="SAM" id="Phobius"/>
    </source>
</evidence>
<reference evidence="10 11" key="1">
    <citation type="submission" date="2023-01" db="EMBL/GenBank/DDBJ databases">
        <title>Cultivation and genomic characterization of new, ubiquitous marine nitrite-oxidizing bacteria from the Nitrospirales.</title>
        <authorList>
            <person name="Mueller A.J."/>
            <person name="Daebeler A."/>
            <person name="Herbold C.W."/>
            <person name="Kirkegaard R.H."/>
            <person name="Daims H."/>
        </authorList>
    </citation>
    <scope>NUCLEOTIDE SEQUENCE [LARGE SCALE GENOMIC DNA]</scope>
    <source>
        <strain evidence="10 11">VA</strain>
    </source>
</reference>
<sequence>MIMRPLLSIVVPIYNEEESVQPLYEAIRTACEQNGQSYEIVFADDGSQDRTFELLQTLHQQNPGVTVIRFRKNFGQTAAMAAGFRAARGQVIISMDGDLQNDPTDIPRLLEKIQEGFDVVCGWRKERKDKFLSRRFPSLIANWLIGKITGVAIHDNGCSLKAYRASIIKRVALYSELHRFIPAMATLSGARIAELIVTHHPRKFGKSKYGISRAWRVFLDLFLVKMVTGFAARPALWFGILAIPGALLGSLSLLGMLFSEGIGIVYPATAFLLFALSGHLLTMGMLGEMILYAGDYRPEQMIWNV</sequence>
<feature type="transmembrane region" description="Helical" evidence="8">
    <location>
        <begin position="235"/>
        <end position="258"/>
    </location>
</feature>
<dbReference type="CDD" id="cd04187">
    <property type="entry name" value="DPM1_like_bac"/>
    <property type="match status" value="1"/>
</dbReference>
<evidence type="ECO:0000256" key="2">
    <source>
        <dbReference type="ARBA" id="ARBA00022676"/>
    </source>
</evidence>
<dbReference type="SUPFAM" id="SSF53448">
    <property type="entry name" value="Nucleotide-diphospho-sugar transferases"/>
    <property type="match status" value="1"/>
</dbReference>
<dbReference type="EMBL" id="CP116967">
    <property type="protein sequence ID" value="WNM57928.1"/>
    <property type="molecule type" value="Genomic_DNA"/>
</dbReference>
<feature type="domain" description="Glycosyltransferase 2-like" evidence="9">
    <location>
        <begin position="8"/>
        <end position="170"/>
    </location>
</feature>
<dbReference type="InterPro" id="IPR050256">
    <property type="entry name" value="Glycosyltransferase_2"/>
</dbReference>
<keyword evidence="2" id="KW-0328">Glycosyltransferase</keyword>
<dbReference type="PANTHER" id="PTHR48090">
    <property type="entry name" value="UNDECAPRENYL-PHOSPHATE 4-DEOXY-4-FORMAMIDO-L-ARABINOSE TRANSFERASE-RELATED"/>
    <property type="match status" value="1"/>
</dbReference>
<keyword evidence="1" id="KW-1003">Cell membrane</keyword>
<evidence type="ECO:0000256" key="1">
    <source>
        <dbReference type="ARBA" id="ARBA00022475"/>
    </source>
</evidence>
<evidence type="ECO:0000256" key="5">
    <source>
        <dbReference type="ARBA" id="ARBA00022985"/>
    </source>
</evidence>
<dbReference type="KEGG" id="nall:PP769_18440"/>
<gene>
    <name evidence="10" type="ORF">PP769_18440</name>
</gene>
<keyword evidence="6 8" id="KW-1133">Transmembrane helix</keyword>
<evidence type="ECO:0000256" key="3">
    <source>
        <dbReference type="ARBA" id="ARBA00022679"/>
    </source>
</evidence>
<dbReference type="GO" id="GO:0009103">
    <property type="term" value="P:lipopolysaccharide biosynthetic process"/>
    <property type="evidence" value="ECO:0007669"/>
    <property type="project" value="UniProtKB-KW"/>
</dbReference>
<keyword evidence="4 8" id="KW-0812">Transmembrane</keyword>
<evidence type="ECO:0000313" key="11">
    <source>
        <dbReference type="Proteomes" id="UP001302719"/>
    </source>
</evidence>
<dbReference type="PANTHER" id="PTHR48090:SF3">
    <property type="entry name" value="UNDECAPRENYL-PHOSPHATE 4-DEOXY-4-FORMAMIDO-L-ARABINOSE TRANSFERASE"/>
    <property type="match status" value="1"/>
</dbReference>
<dbReference type="GO" id="GO:0005886">
    <property type="term" value="C:plasma membrane"/>
    <property type="evidence" value="ECO:0007669"/>
    <property type="project" value="TreeGrafter"/>
</dbReference>
<keyword evidence="3" id="KW-0808">Transferase</keyword>
<dbReference type="InterPro" id="IPR001173">
    <property type="entry name" value="Glyco_trans_2-like"/>
</dbReference>
<organism evidence="10 11">
    <name type="scientific">Candidatus Nitrospira allomarina</name>
    <dbReference type="NCBI Taxonomy" id="3020900"/>
    <lineage>
        <taxon>Bacteria</taxon>
        <taxon>Pseudomonadati</taxon>
        <taxon>Nitrospirota</taxon>
        <taxon>Nitrospiria</taxon>
        <taxon>Nitrospirales</taxon>
        <taxon>Nitrospiraceae</taxon>
        <taxon>Nitrospira</taxon>
    </lineage>
</organism>
<dbReference type="RefSeq" id="WP_312643025.1">
    <property type="nucleotide sequence ID" value="NZ_CP116967.1"/>
</dbReference>
<keyword evidence="5" id="KW-0448">Lipopolysaccharide biosynthesis</keyword>
<dbReference type="GO" id="GO:0099621">
    <property type="term" value="F:undecaprenyl-phosphate 4-deoxy-4-formamido-L-arabinose transferase activity"/>
    <property type="evidence" value="ECO:0007669"/>
    <property type="project" value="TreeGrafter"/>
</dbReference>
<keyword evidence="11" id="KW-1185">Reference proteome</keyword>
<evidence type="ECO:0000256" key="6">
    <source>
        <dbReference type="ARBA" id="ARBA00022989"/>
    </source>
</evidence>
<dbReference type="AlphaFoldDB" id="A0AA96JS74"/>
<evidence type="ECO:0000313" key="10">
    <source>
        <dbReference type="EMBL" id="WNM57928.1"/>
    </source>
</evidence>
<evidence type="ECO:0000259" key="9">
    <source>
        <dbReference type="Pfam" id="PF00535"/>
    </source>
</evidence>
<accession>A0AA96JS74</accession>
<proteinExistence type="predicted"/>
<feature type="transmembrane region" description="Helical" evidence="8">
    <location>
        <begin position="264"/>
        <end position="287"/>
    </location>
</feature>
<dbReference type="InterPro" id="IPR029044">
    <property type="entry name" value="Nucleotide-diphossugar_trans"/>
</dbReference>
<dbReference type="Proteomes" id="UP001302719">
    <property type="component" value="Chromosome"/>
</dbReference>